<dbReference type="AlphaFoldDB" id="A0A814PN06"/>
<dbReference type="EMBL" id="CAJNOM010000130">
    <property type="protein sequence ID" value="CAF1108336.1"/>
    <property type="molecule type" value="Genomic_DNA"/>
</dbReference>
<keyword evidence="1" id="KW-0472">Membrane</keyword>
<feature type="transmembrane region" description="Helical" evidence="1">
    <location>
        <begin position="121"/>
        <end position="138"/>
    </location>
</feature>
<evidence type="ECO:0000313" key="2">
    <source>
        <dbReference type="EMBL" id="CAF1108336.1"/>
    </source>
</evidence>
<dbReference type="Proteomes" id="UP000663832">
    <property type="component" value="Unassembled WGS sequence"/>
</dbReference>
<sequence length="139" mass="16233">MLPYLYFVNKGLIDYISTLQCYSCVKNGFYCPLPLNFDSGDESEENDIVIASYPSNYVCMRDHSYNPITQKHKIILRGIEDCQDVNEPNHRVYCCYDDRCNRHEPQITIKTLVDLTSSSQILMSSIILIVITMIFQYFY</sequence>
<name>A0A814PN06_9BILA</name>
<comment type="caution">
    <text evidence="2">The sequence shown here is derived from an EMBL/GenBank/DDBJ whole genome shotgun (WGS) entry which is preliminary data.</text>
</comment>
<gene>
    <name evidence="2" type="ORF">QVE165_LOCUS20698</name>
</gene>
<evidence type="ECO:0008006" key="4">
    <source>
        <dbReference type="Google" id="ProtNLM"/>
    </source>
</evidence>
<protein>
    <recommendedName>
        <fullName evidence="4">Protein quiver</fullName>
    </recommendedName>
</protein>
<proteinExistence type="predicted"/>
<evidence type="ECO:0000256" key="1">
    <source>
        <dbReference type="SAM" id="Phobius"/>
    </source>
</evidence>
<dbReference type="OrthoDB" id="9995238at2759"/>
<accession>A0A814PN06</accession>
<evidence type="ECO:0000313" key="3">
    <source>
        <dbReference type="Proteomes" id="UP000663832"/>
    </source>
</evidence>
<keyword evidence="1" id="KW-0812">Transmembrane</keyword>
<reference evidence="2" key="1">
    <citation type="submission" date="2021-02" db="EMBL/GenBank/DDBJ databases">
        <authorList>
            <person name="Nowell W R."/>
        </authorList>
    </citation>
    <scope>NUCLEOTIDE SEQUENCE</scope>
</reference>
<organism evidence="2 3">
    <name type="scientific">Adineta steineri</name>
    <dbReference type="NCBI Taxonomy" id="433720"/>
    <lineage>
        <taxon>Eukaryota</taxon>
        <taxon>Metazoa</taxon>
        <taxon>Spiralia</taxon>
        <taxon>Gnathifera</taxon>
        <taxon>Rotifera</taxon>
        <taxon>Eurotatoria</taxon>
        <taxon>Bdelloidea</taxon>
        <taxon>Adinetida</taxon>
        <taxon>Adinetidae</taxon>
        <taxon>Adineta</taxon>
    </lineage>
</organism>
<keyword evidence="3" id="KW-1185">Reference proteome</keyword>
<keyword evidence="1" id="KW-1133">Transmembrane helix</keyword>